<dbReference type="Pfam" id="PF14092">
    <property type="entry name" value="DUF4270"/>
    <property type="match status" value="1"/>
</dbReference>
<dbReference type="RefSeq" id="WP_302041358.1">
    <property type="nucleotide sequence ID" value="NZ_JAUKPO010000032.1"/>
</dbReference>
<dbReference type="InterPro" id="IPR025366">
    <property type="entry name" value="DUF4270"/>
</dbReference>
<gene>
    <name evidence="1" type="ORF">Q0590_30055</name>
</gene>
<name>A0ABT8REM4_9BACT</name>
<reference evidence="1" key="1">
    <citation type="submission" date="2023-07" db="EMBL/GenBank/DDBJ databases">
        <title>The genome sequence of Rhodocytophaga aerolata KACC 12507.</title>
        <authorList>
            <person name="Zhang X."/>
        </authorList>
    </citation>
    <scope>NUCLEOTIDE SEQUENCE</scope>
    <source>
        <strain evidence="1">KACC 12507</strain>
    </source>
</reference>
<sequence>MRLYSWLIIILVVSAIFSSCEIQGDKDIGLNLQPQIQDISVYFTDTVTIHTSTVLLDSIATTNTGYLITGQYIHNLTGKTKATGFFSAGIHESSPSIAKSAVYDSLVLLLAYDAYSYGDTSQLQLLSVHQLVDPLLDTKIYYGFDQVPYGSEAIGSTLLKPRPFTQVPLSIRLSDQLGEEIFTMAKANSFISSTEVKNYVKGFALVPGSEDDGAILRFKVNSDSTVIRLYYHETNLDTEKRTYDFKISNGGSYFNHFVSDRTSTEIAALQNTFEGISSATTHEQTYIQGGIGLRTRLDIPYLRSFNTISNFAVNSAKLTIEPIRSTYTSSVSLPSAIALQEVNGSNWIIDPSIETSISLQANDLNDTYSYSYDMTSYVNTLLKESTNSKTSLLLSLAAADNQNTLQTIVLGSNSSQYRIKLQIYYTKVL</sequence>
<dbReference type="Proteomes" id="UP001168528">
    <property type="component" value="Unassembled WGS sequence"/>
</dbReference>
<dbReference type="PROSITE" id="PS51257">
    <property type="entry name" value="PROKAR_LIPOPROTEIN"/>
    <property type="match status" value="1"/>
</dbReference>
<accession>A0ABT8REM4</accession>
<organism evidence="1 2">
    <name type="scientific">Rhodocytophaga aerolata</name>
    <dbReference type="NCBI Taxonomy" id="455078"/>
    <lineage>
        <taxon>Bacteria</taxon>
        <taxon>Pseudomonadati</taxon>
        <taxon>Bacteroidota</taxon>
        <taxon>Cytophagia</taxon>
        <taxon>Cytophagales</taxon>
        <taxon>Rhodocytophagaceae</taxon>
        <taxon>Rhodocytophaga</taxon>
    </lineage>
</organism>
<comment type="caution">
    <text evidence="1">The sequence shown here is derived from an EMBL/GenBank/DDBJ whole genome shotgun (WGS) entry which is preliminary data.</text>
</comment>
<protein>
    <submittedName>
        <fullName evidence="1">DUF4270 family protein</fullName>
    </submittedName>
</protein>
<evidence type="ECO:0000313" key="2">
    <source>
        <dbReference type="Proteomes" id="UP001168528"/>
    </source>
</evidence>
<evidence type="ECO:0000313" key="1">
    <source>
        <dbReference type="EMBL" id="MDO1450557.1"/>
    </source>
</evidence>
<dbReference type="EMBL" id="JAUKPO010000032">
    <property type="protein sequence ID" value="MDO1450557.1"/>
    <property type="molecule type" value="Genomic_DNA"/>
</dbReference>
<keyword evidence="2" id="KW-1185">Reference proteome</keyword>
<proteinExistence type="predicted"/>